<reference evidence="3" key="1">
    <citation type="submission" date="2023-06" db="EMBL/GenBank/DDBJ databases">
        <authorList>
            <person name="Delattre M."/>
        </authorList>
    </citation>
    <scope>NUCLEOTIDE SEQUENCE</scope>
    <source>
        <strain evidence="3">AF72</strain>
    </source>
</reference>
<gene>
    <name evidence="3" type="ORF">MSPICULIGERA_LOCUS11100</name>
</gene>
<evidence type="ECO:0000256" key="1">
    <source>
        <dbReference type="SAM" id="MobiDB-lite"/>
    </source>
</evidence>
<feature type="compositionally biased region" description="Polar residues" evidence="1">
    <location>
        <begin position="284"/>
        <end position="297"/>
    </location>
</feature>
<evidence type="ECO:0000256" key="2">
    <source>
        <dbReference type="SAM" id="SignalP"/>
    </source>
</evidence>
<feature type="chain" id="PRO_5041428655" evidence="2">
    <location>
        <begin position="19"/>
        <end position="370"/>
    </location>
</feature>
<protein>
    <submittedName>
        <fullName evidence="3">Uncharacterized protein</fullName>
    </submittedName>
</protein>
<keyword evidence="2" id="KW-0732">Signal</keyword>
<keyword evidence="4" id="KW-1185">Reference proteome</keyword>
<feature type="region of interest" description="Disordered" evidence="1">
    <location>
        <begin position="134"/>
        <end position="227"/>
    </location>
</feature>
<evidence type="ECO:0000313" key="3">
    <source>
        <dbReference type="EMBL" id="CAJ0572720.1"/>
    </source>
</evidence>
<feature type="compositionally biased region" description="Basic residues" evidence="1">
    <location>
        <begin position="265"/>
        <end position="276"/>
    </location>
</feature>
<dbReference type="Proteomes" id="UP001177023">
    <property type="component" value="Unassembled WGS sequence"/>
</dbReference>
<accession>A0AA36CQ37</accession>
<feature type="non-terminal residue" evidence="3">
    <location>
        <position position="370"/>
    </location>
</feature>
<name>A0AA36CQ37_9BILA</name>
<feature type="compositionally biased region" description="Gly residues" evidence="1">
    <location>
        <begin position="200"/>
        <end position="227"/>
    </location>
</feature>
<feature type="region of interest" description="Disordered" evidence="1">
    <location>
        <begin position="251"/>
        <end position="305"/>
    </location>
</feature>
<organism evidence="3 4">
    <name type="scientific">Mesorhabditis spiculigera</name>
    <dbReference type="NCBI Taxonomy" id="96644"/>
    <lineage>
        <taxon>Eukaryota</taxon>
        <taxon>Metazoa</taxon>
        <taxon>Ecdysozoa</taxon>
        <taxon>Nematoda</taxon>
        <taxon>Chromadorea</taxon>
        <taxon>Rhabditida</taxon>
        <taxon>Rhabditina</taxon>
        <taxon>Rhabditomorpha</taxon>
        <taxon>Rhabditoidea</taxon>
        <taxon>Rhabditidae</taxon>
        <taxon>Mesorhabditinae</taxon>
        <taxon>Mesorhabditis</taxon>
    </lineage>
</organism>
<comment type="caution">
    <text evidence="3">The sequence shown here is derived from an EMBL/GenBank/DDBJ whole genome shotgun (WGS) entry which is preliminary data.</text>
</comment>
<sequence>MRLRFPLFGAILFTAVQGYRTVNYYTGKVSVGFENLDDAAQITTTPTEEYRVPTARPRKSRARRTSEETFDRIPPTARPTRSRRPQTTTATESPEPLPAGEFETGDSGDRAPPPPQEIPPELRAAFGSFGIGGGGGKPIFEAKETTTVSVPTARPTRKQKKHRKHEEQPTTPPTSEFETGSFGDRAPPPPSEIPPELQGAFGGGGGGGFGGGSGSGSGFGGGSRGSGFGSAPKASFGIGGGFGNAPIFEEAETTEEPTTTAPIATKKHRKHRKHFNQPKIFQRVPSQYTHRSGSQEQEGTRPIPPELRQVLQPTVLSDVFGIAGVKQPGEKSYPASVFSEPSSTTDMYRIGTQIEDELVGAQVRTWASIC</sequence>
<feature type="compositionally biased region" description="Low complexity" evidence="1">
    <location>
        <begin position="74"/>
        <end position="91"/>
    </location>
</feature>
<dbReference type="AlphaFoldDB" id="A0AA36CQ37"/>
<evidence type="ECO:0000313" key="4">
    <source>
        <dbReference type="Proteomes" id="UP001177023"/>
    </source>
</evidence>
<proteinExistence type="predicted"/>
<feature type="compositionally biased region" description="Basic residues" evidence="1">
    <location>
        <begin position="155"/>
        <end position="164"/>
    </location>
</feature>
<feature type="region of interest" description="Disordered" evidence="1">
    <location>
        <begin position="44"/>
        <end position="122"/>
    </location>
</feature>
<feature type="signal peptide" evidence="2">
    <location>
        <begin position="1"/>
        <end position="18"/>
    </location>
</feature>
<dbReference type="EMBL" id="CATQJA010002604">
    <property type="protein sequence ID" value="CAJ0572720.1"/>
    <property type="molecule type" value="Genomic_DNA"/>
</dbReference>